<dbReference type="Gene3D" id="2.120.10.80">
    <property type="entry name" value="Kelch-type beta propeller"/>
    <property type="match status" value="2"/>
</dbReference>
<evidence type="ECO:0000256" key="2">
    <source>
        <dbReference type="SAM" id="Phobius"/>
    </source>
</evidence>
<evidence type="ECO:0000256" key="1">
    <source>
        <dbReference type="SAM" id="MobiDB-lite"/>
    </source>
</evidence>
<dbReference type="SUPFAM" id="SSF117281">
    <property type="entry name" value="Kelch motif"/>
    <property type="match status" value="1"/>
</dbReference>
<feature type="compositionally biased region" description="Low complexity" evidence="1">
    <location>
        <begin position="75"/>
        <end position="91"/>
    </location>
</feature>
<dbReference type="STRING" id="692275.M3D3G0"/>
<sequence length="622" mass="67372">MDAPPRRTSIFQEHFDIELTALDATEANIQSPRRRVGKQDDVYVEKQHSYNNALPTIGEVPRHRRKKSRLEHSRATPTPTLTPAQTQSPLPVRNSSNMMRLGVFAFLLVALLPLLHSTSFFGYASFLQPVRGSVIPPRRNDAPTLDRRADSPTDVCFRWAQQSAVNNGTLYLYGGQATTSSTQDSNAWNNNFLSLDLTKTWQIASPALTGLPQPSGPPNVSLGYLWNSRSSLFLYGGQYSWKPAVSPTAYSTWEYAIADDKWIEHRQPVTSKGTSAPSDGTAVQRAAEGAGVNVPSLGRGFYFGGHLDGYTTEGWSQSVPRLYLRSLLEFTFPGVTNDQVESLSNNGVAGSNGVYRNVTDGGQQADVGFTQRADGLLIYVPGFGDQGILLAIAGGTNESFTQMNQLDVYDIATSSWYIQSTSGPTPEIRVNPCAVIAAAPDGTSYNIYMFGGQNLIPAGNQTQFNDMWILTLPSFTWIPVDMDGQSVPYGRSGHTCNVWDAQMVMVGGYVGAGTLTCERPGIYVFDLSALEWVNQFTALSSTNVDNNDSNNKNTDTNTKANEDNNSESNPPNPFNQQPAQISSSSSSSPGGGLEGSYGYKVPQAIIAIIGGDSTGKATLTTP</sequence>
<dbReference type="PANTHER" id="PTHR23244:SF441">
    <property type="entry name" value="KELCH REPEAT PROTEIN"/>
    <property type="match status" value="1"/>
</dbReference>
<proteinExistence type="predicted"/>
<dbReference type="eggNOG" id="KOG1230">
    <property type="taxonomic scope" value="Eukaryota"/>
</dbReference>
<keyword evidence="2" id="KW-0812">Transmembrane</keyword>
<dbReference type="Proteomes" id="UP000016931">
    <property type="component" value="Unassembled WGS sequence"/>
</dbReference>
<feature type="region of interest" description="Disordered" evidence="1">
    <location>
        <begin position="53"/>
        <end position="93"/>
    </location>
</feature>
<organism evidence="3 4">
    <name type="scientific">Sphaerulina musiva (strain SO2202)</name>
    <name type="common">Poplar stem canker fungus</name>
    <name type="synonym">Septoria musiva</name>
    <dbReference type="NCBI Taxonomy" id="692275"/>
    <lineage>
        <taxon>Eukaryota</taxon>
        <taxon>Fungi</taxon>
        <taxon>Dikarya</taxon>
        <taxon>Ascomycota</taxon>
        <taxon>Pezizomycotina</taxon>
        <taxon>Dothideomycetes</taxon>
        <taxon>Dothideomycetidae</taxon>
        <taxon>Mycosphaerellales</taxon>
        <taxon>Mycosphaerellaceae</taxon>
        <taxon>Sphaerulina</taxon>
    </lineage>
</organism>
<keyword evidence="4" id="KW-1185">Reference proteome</keyword>
<evidence type="ECO:0008006" key="5">
    <source>
        <dbReference type="Google" id="ProtNLM"/>
    </source>
</evidence>
<keyword evidence="2" id="KW-0472">Membrane</keyword>
<dbReference type="InterPro" id="IPR015915">
    <property type="entry name" value="Kelch-typ_b-propeller"/>
</dbReference>
<dbReference type="RefSeq" id="XP_016760545.1">
    <property type="nucleotide sequence ID" value="XM_016905346.1"/>
</dbReference>
<name>M3D3G0_SPHMS</name>
<feature type="compositionally biased region" description="Low complexity" evidence="1">
    <location>
        <begin position="542"/>
        <end position="559"/>
    </location>
</feature>
<feature type="transmembrane region" description="Helical" evidence="2">
    <location>
        <begin position="103"/>
        <end position="126"/>
    </location>
</feature>
<dbReference type="AlphaFoldDB" id="M3D3G0"/>
<dbReference type="OMA" id="RINHCAV"/>
<gene>
    <name evidence="3" type="ORF">SEPMUDRAFT_149106</name>
</gene>
<reference evidence="3 4" key="1">
    <citation type="journal article" date="2012" name="PLoS Pathog.">
        <title>Diverse lifestyles and strategies of plant pathogenesis encoded in the genomes of eighteen Dothideomycetes fungi.</title>
        <authorList>
            <person name="Ohm R.A."/>
            <person name="Feau N."/>
            <person name="Henrissat B."/>
            <person name="Schoch C.L."/>
            <person name="Horwitz B.A."/>
            <person name="Barry K.W."/>
            <person name="Condon B.J."/>
            <person name="Copeland A.C."/>
            <person name="Dhillon B."/>
            <person name="Glaser F."/>
            <person name="Hesse C.N."/>
            <person name="Kosti I."/>
            <person name="LaButti K."/>
            <person name="Lindquist E.A."/>
            <person name="Lucas S."/>
            <person name="Salamov A.A."/>
            <person name="Bradshaw R.E."/>
            <person name="Ciuffetti L."/>
            <person name="Hamelin R.C."/>
            <person name="Kema G.H.J."/>
            <person name="Lawrence C."/>
            <person name="Scott J.A."/>
            <person name="Spatafora J.W."/>
            <person name="Turgeon B.G."/>
            <person name="de Wit P.J.G.M."/>
            <person name="Zhong S."/>
            <person name="Goodwin S.B."/>
            <person name="Grigoriev I.V."/>
        </authorList>
    </citation>
    <scope>NUCLEOTIDE SEQUENCE [LARGE SCALE GENOMIC DNA]</scope>
    <source>
        <strain evidence="3 4">SO2202</strain>
    </source>
</reference>
<evidence type="ECO:0000313" key="3">
    <source>
        <dbReference type="EMBL" id="EMF12424.1"/>
    </source>
</evidence>
<feature type="region of interest" description="Disordered" evidence="1">
    <location>
        <begin position="541"/>
        <end position="595"/>
    </location>
</feature>
<accession>M3D3G0</accession>
<dbReference type="Pfam" id="PF24681">
    <property type="entry name" value="Kelch_KLHDC2_KLHL20_DRC7"/>
    <property type="match status" value="1"/>
</dbReference>
<keyword evidence="2" id="KW-1133">Transmembrane helix</keyword>
<protein>
    <recommendedName>
        <fullName evidence="5">Galactose oxidase</fullName>
    </recommendedName>
</protein>
<dbReference type="OrthoDB" id="10251809at2759"/>
<dbReference type="EMBL" id="KB456264">
    <property type="protein sequence ID" value="EMF12424.1"/>
    <property type="molecule type" value="Genomic_DNA"/>
</dbReference>
<evidence type="ECO:0000313" key="4">
    <source>
        <dbReference type="Proteomes" id="UP000016931"/>
    </source>
</evidence>
<dbReference type="HOGENOM" id="CLU_012508_0_0_1"/>
<feature type="compositionally biased region" description="Low complexity" evidence="1">
    <location>
        <begin position="566"/>
        <end position="588"/>
    </location>
</feature>
<feature type="non-terminal residue" evidence="3">
    <location>
        <position position="622"/>
    </location>
</feature>
<dbReference type="GeneID" id="27902483"/>
<dbReference type="PANTHER" id="PTHR23244">
    <property type="entry name" value="KELCH REPEAT DOMAIN"/>
    <property type="match status" value="1"/>
</dbReference>